<keyword evidence="2" id="KW-1003">Cell membrane</keyword>
<feature type="transmembrane region" description="Helical" evidence="6">
    <location>
        <begin position="180"/>
        <end position="203"/>
    </location>
</feature>
<feature type="transmembrane region" description="Helical" evidence="6">
    <location>
        <begin position="223"/>
        <end position="241"/>
    </location>
</feature>
<evidence type="ECO:0000256" key="6">
    <source>
        <dbReference type="SAM" id="Phobius"/>
    </source>
</evidence>
<keyword evidence="8" id="KW-1185">Reference proteome</keyword>
<dbReference type="InterPro" id="IPR050833">
    <property type="entry name" value="Poly_Biosynth_Transport"/>
</dbReference>
<name>A0ABM7ZIT8_9BACT</name>
<feature type="transmembrane region" description="Helical" evidence="6">
    <location>
        <begin position="12"/>
        <end position="32"/>
    </location>
</feature>
<feature type="transmembrane region" description="Helical" evidence="6">
    <location>
        <begin position="310"/>
        <end position="332"/>
    </location>
</feature>
<evidence type="ECO:0000256" key="3">
    <source>
        <dbReference type="ARBA" id="ARBA00022692"/>
    </source>
</evidence>
<evidence type="ECO:0000256" key="4">
    <source>
        <dbReference type="ARBA" id="ARBA00022989"/>
    </source>
</evidence>
<accession>A0ABM7ZIT8</accession>
<feature type="transmembrane region" description="Helical" evidence="6">
    <location>
        <begin position="468"/>
        <end position="488"/>
    </location>
</feature>
<sequence>MNELKAGALLNYISIATRLATQFFLTPFILSSLGQDEYGIFMLSNSVIVWLSLTDFGLKATVNKYVAMYHARNETSQMAHFLGQSMVLFSCLGIFTAICGIVCYFYLGDFFPNLTGEEHKTLEILYLLTLGNLILSFPLRPVTGIASAYMKFVTPGVVELSISLLNAGLTVLLLCWGFKAIALTILGVSTGIGTMLWGLYYAFRCLGVRLVFSRLDWPLYREMFQFSFWILLNQIMDLFYWRAGTPIIARTSGAAAVTVFSLGISFSQYFMTASTAISGVIYPKIMHMVAQESTKEQLTDLMIRIGRIQAALLCLILAVFLCCGHDFLHLWVGKTIGTEISTVWAGAALVLVVLLIPLTQNTGIAILQALNIHKGRAVILFYSSVVCVILGYLISLRYGAIGMFAGTAISLFFGQIFLINRYYSRKAGLSIKRFFAQVYIPLLYSVPLLLLAGITGSFLIKLDSWTSLIAYSCCYAVAFTAVLWRAYLNESERELFSAPLKKLIHFLKHAR</sequence>
<dbReference type="RefSeq" id="WP_215433946.1">
    <property type="nucleotide sequence ID" value="NZ_AP025943.1"/>
</dbReference>
<keyword evidence="3 6" id="KW-0812">Transmembrane</keyword>
<feature type="transmembrane region" description="Helical" evidence="6">
    <location>
        <begin position="79"/>
        <end position="107"/>
    </location>
</feature>
<feature type="transmembrane region" description="Helical" evidence="6">
    <location>
        <begin position="439"/>
        <end position="462"/>
    </location>
</feature>
<reference evidence="7" key="1">
    <citation type="submission" date="2022-06" db="EMBL/GenBank/DDBJ databases">
        <title>Akkermansia biwalacus sp. nov., an anaerobic mucin-degrading bacterium isolated from human intestine.</title>
        <authorList>
            <person name="Kobayashi Y."/>
            <person name="Inoue S."/>
            <person name="Kawahara T."/>
            <person name="Kohda N."/>
        </authorList>
    </citation>
    <scope>NUCLEOTIDE SEQUENCE</scope>
    <source>
        <strain evidence="7">WON2089</strain>
    </source>
</reference>
<feature type="transmembrane region" description="Helical" evidence="6">
    <location>
        <begin position="377"/>
        <end position="394"/>
    </location>
</feature>
<feature type="transmembrane region" description="Helical" evidence="6">
    <location>
        <begin position="122"/>
        <end position="140"/>
    </location>
</feature>
<evidence type="ECO:0000313" key="8">
    <source>
        <dbReference type="Proteomes" id="UP001062263"/>
    </source>
</evidence>
<proteinExistence type="predicted"/>
<dbReference type="PANTHER" id="PTHR30250">
    <property type="entry name" value="PST FAMILY PREDICTED COLANIC ACID TRANSPORTER"/>
    <property type="match status" value="1"/>
</dbReference>
<gene>
    <name evidence="7" type="primary">epsK</name>
    <name evidence="7" type="ORF">Abiwalacus_21630</name>
</gene>
<evidence type="ECO:0000256" key="1">
    <source>
        <dbReference type="ARBA" id="ARBA00004651"/>
    </source>
</evidence>
<dbReference type="PANTHER" id="PTHR30250:SF26">
    <property type="entry name" value="PSMA PROTEIN"/>
    <property type="match status" value="1"/>
</dbReference>
<protein>
    <submittedName>
        <fullName evidence="7">Membrane protein EpsK</fullName>
    </submittedName>
</protein>
<evidence type="ECO:0000256" key="5">
    <source>
        <dbReference type="ARBA" id="ARBA00023136"/>
    </source>
</evidence>
<feature type="transmembrane region" description="Helical" evidence="6">
    <location>
        <begin position="344"/>
        <end position="370"/>
    </location>
</feature>
<evidence type="ECO:0000256" key="2">
    <source>
        <dbReference type="ARBA" id="ARBA00022475"/>
    </source>
</evidence>
<feature type="transmembrane region" description="Helical" evidence="6">
    <location>
        <begin position="152"/>
        <end position="174"/>
    </location>
</feature>
<organism evidence="7 8">
    <name type="scientific">Akkermansia biwaensis</name>
    <dbReference type="NCBI Taxonomy" id="2946555"/>
    <lineage>
        <taxon>Bacteria</taxon>
        <taxon>Pseudomonadati</taxon>
        <taxon>Verrucomicrobiota</taxon>
        <taxon>Verrucomicrobiia</taxon>
        <taxon>Verrucomicrobiales</taxon>
        <taxon>Akkermansiaceae</taxon>
        <taxon>Akkermansia</taxon>
    </lineage>
</organism>
<dbReference type="Proteomes" id="UP001062263">
    <property type="component" value="Chromosome"/>
</dbReference>
<dbReference type="EMBL" id="AP025943">
    <property type="protein sequence ID" value="BDL44589.1"/>
    <property type="molecule type" value="Genomic_DNA"/>
</dbReference>
<feature type="transmembrane region" description="Helical" evidence="6">
    <location>
        <begin position="400"/>
        <end position="419"/>
    </location>
</feature>
<keyword evidence="5 6" id="KW-0472">Membrane</keyword>
<evidence type="ECO:0000313" key="7">
    <source>
        <dbReference type="EMBL" id="BDL44589.1"/>
    </source>
</evidence>
<keyword evidence="4 6" id="KW-1133">Transmembrane helix</keyword>
<comment type="subcellular location">
    <subcellularLocation>
        <location evidence="1">Cell membrane</location>
        <topology evidence="1">Multi-pass membrane protein</topology>
    </subcellularLocation>
</comment>
<feature type="transmembrane region" description="Helical" evidence="6">
    <location>
        <begin position="38"/>
        <end position="58"/>
    </location>
</feature>